<evidence type="ECO:0000256" key="5">
    <source>
        <dbReference type="ARBA" id="ARBA00022723"/>
    </source>
</evidence>
<protein>
    <recommendedName>
        <fullName evidence="3">RING-type E3 ubiquitin transferase</fullName>
        <ecNumber evidence="3">2.3.2.27</ecNumber>
    </recommendedName>
</protein>
<reference evidence="9" key="3">
    <citation type="submission" date="2025-09" db="UniProtKB">
        <authorList>
            <consortium name="Ensembl"/>
        </authorList>
    </citation>
    <scope>IDENTIFICATION</scope>
</reference>
<dbReference type="Proteomes" id="UP000005207">
    <property type="component" value="Linkage group LG4"/>
</dbReference>
<name>I3IX28_ORENI</name>
<dbReference type="InParanoid" id="I3IX28"/>
<keyword evidence="10" id="KW-1185">Reference proteome</keyword>
<dbReference type="Pfam" id="PF07292">
    <property type="entry name" value="NID"/>
    <property type="match status" value="1"/>
</dbReference>
<evidence type="ECO:0000256" key="4">
    <source>
        <dbReference type="ARBA" id="ARBA00022679"/>
    </source>
</evidence>
<dbReference type="GO" id="GO:0061630">
    <property type="term" value="F:ubiquitin protein ligase activity"/>
    <property type="evidence" value="ECO:0007669"/>
    <property type="project" value="UniProtKB-EC"/>
</dbReference>
<dbReference type="InterPro" id="IPR012677">
    <property type="entry name" value="Nucleotide-bd_a/b_plait_sf"/>
</dbReference>
<feature type="region of interest" description="Disordered" evidence="6">
    <location>
        <begin position="873"/>
        <end position="896"/>
    </location>
</feature>
<dbReference type="PANTHER" id="PTHR12622">
    <property type="entry name" value="DELTEX-RELATED"/>
    <property type="match status" value="1"/>
</dbReference>
<evidence type="ECO:0000256" key="3">
    <source>
        <dbReference type="ARBA" id="ARBA00012483"/>
    </source>
</evidence>
<feature type="region of interest" description="Disordered" evidence="6">
    <location>
        <begin position="164"/>
        <end position="240"/>
    </location>
</feature>
<evidence type="ECO:0000313" key="9">
    <source>
        <dbReference type="Ensembl" id="ENSONIP00000001168.2"/>
    </source>
</evidence>
<feature type="domain" description="NID" evidence="7">
    <location>
        <begin position="6"/>
        <end position="48"/>
    </location>
</feature>
<keyword evidence="5" id="KW-0479">Metal-binding</keyword>
<dbReference type="InterPro" id="IPR009909">
    <property type="entry name" value="Nmi/IFP35_dom"/>
</dbReference>
<feature type="compositionally biased region" description="Basic and acidic residues" evidence="6">
    <location>
        <begin position="194"/>
        <end position="221"/>
    </location>
</feature>
<gene>
    <name evidence="9" type="primary">si:busm1-163l24.3</name>
</gene>
<evidence type="ECO:0000256" key="6">
    <source>
        <dbReference type="SAM" id="MobiDB-lite"/>
    </source>
</evidence>
<dbReference type="GO" id="GO:0016567">
    <property type="term" value="P:protein ubiquitination"/>
    <property type="evidence" value="ECO:0007669"/>
    <property type="project" value="UniProtKB-UniPathway"/>
</dbReference>
<feature type="compositionally biased region" description="Polar residues" evidence="6">
    <location>
        <begin position="586"/>
        <end position="607"/>
    </location>
</feature>
<sequence length="1113" mass="121835">MRVTHQMAESGRTVKVCGLPTDIEDNTLKDKLLIHFLRKSNGGGEVDSVTFLKATPLAALITFEDSRVAQGVIHHRLHVLDVDGKKYKLTVTEHSEDFDPDQVVLSLSATIDYSKLPGGIMALTSLLQSHNDVQINYTATEKCSTIFGSYSAVQAALAQLLGHPGGSKSAENSKDLSQPTSSGSRSVQKAQKHYTQESEDQSRKANKQRDNKEKNHTDRPTDNYSLSSKRDLTPGGYTWEDTGQADGAALQHSTTSVDDFSLIMDADMFQYLQKHCWKEYQHILKQYGVEAVDVTSQGFTTLFLHVAAAVGEDVREQECLKMARKAISQLHEDIEAKIRRSQLPKAILHPSGGLQRAIENLSVRLPKLILNEDEKNIYIIGSSNDVSEAKQFLLLDNVNQRDKKEDVASLLRFPSYGSSLYPQTDEERFTLPTPSTVASVDDKIDEMLKSEEDERRAEGARRYKLAARFKDSGLAALSSRPADFTLRTNSSPSRQTRQGPMLGYDVLSETAGTSGEAVSRAVPQNTGGDILFKTGSSLASSSLQNRTSLNPGLTDARPKNSSSPFSGTQSSLSGSPAPQSAGSGSTLKRASSFSGTPQQKAQVMSQRSQEDSSKSTVRARGRSSSFSTQTGRDKQEVYTADLTVSYIMWKHIQEAYSYRVEDLASDVQLKESRLGNRELTVTIRGANSSKVTSCHLGLQKLFDSVSSDFSVKEVPLSELGVTDKADETLQACCSEVRSRFKKVTIQILPKSLYLLGPQQLCSQVGASLREVFSGDSAQIPDKYQYSPTSFEMNEDKSTSLHFNSNSQVILESQPGNADGTSRSREWRTTYRSDFGGREIVNGSTGLARQDHVIKEKVKPIDPMEMDGQKAKSFVSQSTPGNDSVRGVNGVGSTLTRTEKGTTLPATQIGSVGQEEAEIQNTPEESKPGQERLGNICVCGETGISVQRTKCGATFCSKCLDTVHVRCRVCHETEQKPRGIRGNIVKSKLNISLPGYNKFCTIKITYSIPDGIQADGHPSPGKPFKGGLFEAYFPDCQPTKKLLPRLEKAFRQGLTFTVTGKGTDARVTWDSIPHKTSLQGGKSGNGYPDSTYLTRLSEVLTSLGIEESTEKAHD</sequence>
<dbReference type="InterPro" id="IPR039396">
    <property type="entry name" value="Deltex_C"/>
</dbReference>
<proteinExistence type="predicted"/>
<accession>I3IX28</accession>
<dbReference type="EC" id="2.3.2.27" evidence="3"/>
<dbReference type="HOGENOM" id="CLU_030422_2_0_1"/>
<keyword evidence="4" id="KW-0808">Transferase</keyword>
<dbReference type="Gene3D" id="3.30.70.330">
    <property type="match status" value="1"/>
</dbReference>
<dbReference type="STRING" id="8128.ENSONIP00000001168"/>
<dbReference type="GeneTree" id="ENSGT00940000154578"/>
<evidence type="ECO:0000256" key="2">
    <source>
        <dbReference type="ARBA" id="ARBA00004906"/>
    </source>
</evidence>
<dbReference type="InterPro" id="IPR039398">
    <property type="entry name" value="Deltex_fam"/>
</dbReference>
<evidence type="ECO:0000259" key="7">
    <source>
        <dbReference type="Pfam" id="PF07292"/>
    </source>
</evidence>
<dbReference type="Pfam" id="PF18102">
    <property type="entry name" value="DTC"/>
    <property type="match status" value="1"/>
</dbReference>
<dbReference type="AlphaFoldDB" id="I3IX28"/>
<dbReference type="GO" id="GO:0007219">
    <property type="term" value="P:Notch signaling pathway"/>
    <property type="evidence" value="ECO:0007669"/>
    <property type="project" value="InterPro"/>
</dbReference>
<feature type="domain" description="Deltex C-terminal" evidence="8">
    <location>
        <begin position="981"/>
        <end position="1104"/>
    </location>
</feature>
<organism evidence="9 10">
    <name type="scientific">Oreochromis niloticus</name>
    <name type="common">Nile tilapia</name>
    <name type="synonym">Tilapia nilotica</name>
    <dbReference type="NCBI Taxonomy" id="8128"/>
    <lineage>
        <taxon>Eukaryota</taxon>
        <taxon>Metazoa</taxon>
        <taxon>Chordata</taxon>
        <taxon>Craniata</taxon>
        <taxon>Vertebrata</taxon>
        <taxon>Euteleostomi</taxon>
        <taxon>Actinopterygii</taxon>
        <taxon>Neopterygii</taxon>
        <taxon>Teleostei</taxon>
        <taxon>Neoteleostei</taxon>
        <taxon>Acanthomorphata</taxon>
        <taxon>Ovalentaria</taxon>
        <taxon>Cichlomorphae</taxon>
        <taxon>Cichliformes</taxon>
        <taxon>Cichlidae</taxon>
        <taxon>African cichlids</taxon>
        <taxon>Pseudocrenilabrinae</taxon>
        <taxon>Oreochromini</taxon>
        <taxon>Oreochromis</taxon>
    </lineage>
</organism>
<dbReference type="InterPro" id="IPR039399">
    <property type="entry name" value="Deltex_C_sf"/>
</dbReference>
<comment type="catalytic activity">
    <reaction evidence="1">
        <text>S-ubiquitinyl-[E2 ubiquitin-conjugating enzyme]-L-cysteine + [acceptor protein]-L-lysine = [E2 ubiquitin-conjugating enzyme]-L-cysteine + N(6)-ubiquitinyl-[acceptor protein]-L-lysine.</text>
        <dbReference type="EC" id="2.3.2.27"/>
    </reaction>
</comment>
<feature type="region of interest" description="Disordered" evidence="6">
    <location>
        <begin position="540"/>
        <end position="633"/>
    </location>
</feature>
<feature type="compositionally biased region" description="Low complexity" evidence="6">
    <location>
        <begin position="569"/>
        <end position="585"/>
    </location>
</feature>
<evidence type="ECO:0000256" key="1">
    <source>
        <dbReference type="ARBA" id="ARBA00000900"/>
    </source>
</evidence>
<dbReference type="GO" id="GO:0046872">
    <property type="term" value="F:metal ion binding"/>
    <property type="evidence" value="ECO:0007669"/>
    <property type="project" value="UniProtKB-KW"/>
</dbReference>
<reference evidence="9" key="2">
    <citation type="submission" date="2025-08" db="UniProtKB">
        <authorList>
            <consortium name="Ensembl"/>
        </authorList>
    </citation>
    <scope>IDENTIFICATION</scope>
</reference>
<feature type="compositionally biased region" description="Polar residues" evidence="6">
    <location>
        <begin position="559"/>
        <end position="568"/>
    </location>
</feature>
<comment type="pathway">
    <text evidence="2">Protein modification; protein ubiquitination.</text>
</comment>
<feature type="compositionally biased region" description="Polar residues" evidence="6">
    <location>
        <begin position="540"/>
        <end position="551"/>
    </location>
</feature>
<evidence type="ECO:0000313" key="10">
    <source>
        <dbReference type="Proteomes" id="UP000005207"/>
    </source>
</evidence>
<feature type="compositionally biased region" description="Polar residues" evidence="6">
    <location>
        <begin position="175"/>
        <end position="189"/>
    </location>
</feature>
<dbReference type="Ensembl" id="ENSONIT00000001167.2">
    <property type="protein sequence ID" value="ENSONIP00000001168.2"/>
    <property type="gene ID" value="ENSONIG00000000924.2"/>
</dbReference>
<reference evidence="10" key="1">
    <citation type="submission" date="2012-01" db="EMBL/GenBank/DDBJ databases">
        <title>The Genome Sequence of Oreochromis niloticus (Nile Tilapia).</title>
        <authorList>
            <consortium name="Broad Institute Genome Assembly Team"/>
            <consortium name="Broad Institute Sequencing Platform"/>
            <person name="Di Palma F."/>
            <person name="Johnson J."/>
            <person name="Lander E.S."/>
            <person name="Lindblad-Toh K."/>
        </authorList>
    </citation>
    <scope>NUCLEOTIDE SEQUENCE [LARGE SCALE GENOMIC DNA]</scope>
</reference>
<dbReference type="eggNOG" id="ENOG502QW0F">
    <property type="taxonomic scope" value="Eukaryota"/>
</dbReference>
<dbReference type="OMA" id="QRTKCGA"/>
<evidence type="ECO:0000259" key="8">
    <source>
        <dbReference type="Pfam" id="PF18102"/>
    </source>
</evidence>
<dbReference type="Gene3D" id="3.30.390.130">
    <property type="match status" value="1"/>
</dbReference>
<dbReference type="UniPathway" id="UPA00143"/>